<dbReference type="EMBL" id="PGGK01000003">
    <property type="protein sequence ID" value="TGC10581.1"/>
    <property type="molecule type" value="Genomic_DNA"/>
</dbReference>
<dbReference type="Proteomes" id="UP000297295">
    <property type="component" value="Unassembled WGS sequence"/>
</dbReference>
<proteinExistence type="predicted"/>
<dbReference type="NCBIfam" id="NF011470">
    <property type="entry name" value="PRK14887.1"/>
    <property type="match status" value="1"/>
</dbReference>
<reference evidence="1 2" key="1">
    <citation type="submission" date="2017-11" db="EMBL/GenBank/DDBJ databases">
        <title>Isolation and Characterization of Methanogenic Archaea from Saline Meromictic Lake at Siberia.</title>
        <authorList>
            <person name="Shen Y."/>
            <person name="Huang H.-H."/>
            <person name="Lai M.-C."/>
            <person name="Chen S.-C."/>
        </authorList>
    </citation>
    <scope>NUCLEOTIDE SEQUENCE [LARGE SCALE GENOMIC DNA]</scope>
    <source>
        <strain evidence="1 2">SY-01</strain>
    </source>
</reference>
<accession>A0A4E0PX18</accession>
<keyword evidence="2" id="KW-1185">Reference proteome</keyword>
<name>A0A4E0PX18_9EURY</name>
<evidence type="ECO:0000313" key="2">
    <source>
        <dbReference type="Proteomes" id="UP000297295"/>
    </source>
</evidence>
<sequence length="77" mass="8462">MKIRTTIEFRDGNGPLIAEKVARALAPDNLTSMHTETSEGSAKIYISTEKITSLIATLDDLLMNAKIAEEVLEEPDE</sequence>
<protein>
    <recommendedName>
        <fullName evidence="3">KEOPS complex subunit Pcc1</fullName>
    </recommendedName>
</protein>
<gene>
    <name evidence="1" type="ORF">CUN85_03555</name>
</gene>
<dbReference type="AlphaFoldDB" id="A0A4E0PX18"/>
<evidence type="ECO:0008006" key="3">
    <source>
        <dbReference type="Google" id="ProtNLM"/>
    </source>
</evidence>
<dbReference type="OrthoDB" id="107316at2157"/>
<comment type="caution">
    <text evidence="1">The sequence shown here is derived from an EMBL/GenBank/DDBJ whole genome shotgun (WGS) entry which is preliminary data.</text>
</comment>
<dbReference type="RefSeq" id="WP_135388961.1">
    <property type="nucleotide sequence ID" value="NZ_PGGK01000003.1"/>
</dbReference>
<organism evidence="1 2">
    <name type="scientific">Methanolobus halotolerans</name>
    <dbReference type="NCBI Taxonomy" id="2052935"/>
    <lineage>
        <taxon>Archaea</taxon>
        <taxon>Methanobacteriati</taxon>
        <taxon>Methanobacteriota</taxon>
        <taxon>Stenosarchaea group</taxon>
        <taxon>Methanomicrobia</taxon>
        <taxon>Methanosarcinales</taxon>
        <taxon>Methanosarcinaceae</taxon>
        <taxon>Methanolobus</taxon>
    </lineage>
</organism>
<evidence type="ECO:0000313" key="1">
    <source>
        <dbReference type="EMBL" id="TGC10581.1"/>
    </source>
</evidence>